<reference evidence="1 2" key="1">
    <citation type="submission" date="2017-02" db="EMBL/GenBank/DDBJ databases">
        <title>Whole genome sequencing of Rhodanobacter lindaniclasticus DSM 17932.</title>
        <authorList>
            <person name="Kumar S."/>
            <person name="Patil P."/>
            <person name="Patil P.B."/>
        </authorList>
    </citation>
    <scope>NUCLEOTIDE SEQUENCE [LARGE SCALE GENOMIC DNA]</scope>
    <source>
        <strain evidence="1 2">DSM 17932</strain>
    </source>
</reference>
<gene>
    <name evidence="1" type="ORF">B1991_14480</name>
</gene>
<dbReference type="EMBL" id="MWIO01000045">
    <property type="protein sequence ID" value="THD06146.1"/>
    <property type="molecule type" value="Genomic_DNA"/>
</dbReference>
<organism evidence="1 2">
    <name type="scientific">Rhodanobacter lindaniclasticus</name>
    <dbReference type="NCBI Taxonomy" id="75310"/>
    <lineage>
        <taxon>Bacteria</taxon>
        <taxon>Pseudomonadati</taxon>
        <taxon>Pseudomonadota</taxon>
        <taxon>Gammaproteobacteria</taxon>
        <taxon>Lysobacterales</taxon>
        <taxon>Rhodanobacteraceae</taxon>
        <taxon>Rhodanobacter</taxon>
    </lineage>
</organism>
<evidence type="ECO:0000313" key="1">
    <source>
        <dbReference type="EMBL" id="THD06146.1"/>
    </source>
</evidence>
<accession>A0A4S3KCJ0</accession>
<proteinExistence type="predicted"/>
<dbReference type="OrthoDB" id="9948760at2"/>
<dbReference type="Proteomes" id="UP000306317">
    <property type="component" value="Unassembled WGS sequence"/>
</dbReference>
<name>A0A4S3KCJ0_9GAMM</name>
<keyword evidence="2" id="KW-1185">Reference proteome</keyword>
<dbReference type="AlphaFoldDB" id="A0A4S3KCJ0"/>
<comment type="caution">
    <text evidence="1">The sequence shown here is derived from an EMBL/GenBank/DDBJ whole genome shotgun (WGS) entry which is preliminary data.</text>
</comment>
<sequence>MQTWASGPILIRADLHADVKASASGVIFGTYNDAVQASDLALTPEQAMEIADALTAGAAHCLAARGEA</sequence>
<protein>
    <submittedName>
        <fullName evidence="1">Uncharacterized protein</fullName>
    </submittedName>
</protein>
<dbReference type="RefSeq" id="WP_136259391.1">
    <property type="nucleotide sequence ID" value="NZ_MWIO01000045.1"/>
</dbReference>
<evidence type="ECO:0000313" key="2">
    <source>
        <dbReference type="Proteomes" id="UP000306317"/>
    </source>
</evidence>